<name>A0ABZ2L4N4_9BACT</name>
<proteinExistence type="predicted"/>
<evidence type="ECO:0000313" key="2">
    <source>
        <dbReference type="EMBL" id="WXB05903.1"/>
    </source>
</evidence>
<accession>A0ABZ2L4N4</accession>
<keyword evidence="3" id="KW-1185">Reference proteome</keyword>
<protein>
    <submittedName>
        <fullName evidence="2">Beta-lactamase family protein</fullName>
    </submittedName>
</protein>
<dbReference type="Proteomes" id="UP001374803">
    <property type="component" value="Chromosome"/>
</dbReference>
<dbReference type="Gene3D" id="3.40.710.10">
    <property type="entry name" value="DD-peptidase/beta-lactamase superfamily"/>
    <property type="match status" value="1"/>
</dbReference>
<feature type="domain" description="Beta-lactamase-related" evidence="1">
    <location>
        <begin position="2"/>
        <end position="335"/>
    </location>
</feature>
<organism evidence="2 3">
    <name type="scientific">Pendulispora rubella</name>
    <dbReference type="NCBI Taxonomy" id="2741070"/>
    <lineage>
        <taxon>Bacteria</taxon>
        <taxon>Pseudomonadati</taxon>
        <taxon>Myxococcota</taxon>
        <taxon>Myxococcia</taxon>
        <taxon>Myxococcales</taxon>
        <taxon>Sorangiineae</taxon>
        <taxon>Pendulisporaceae</taxon>
        <taxon>Pendulispora</taxon>
    </lineage>
</organism>
<evidence type="ECO:0000259" key="1">
    <source>
        <dbReference type="Pfam" id="PF00144"/>
    </source>
</evidence>
<evidence type="ECO:0000313" key="3">
    <source>
        <dbReference type="Proteomes" id="UP001374803"/>
    </source>
</evidence>
<dbReference type="SUPFAM" id="SSF56601">
    <property type="entry name" value="beta-lactamase/transpeptidase-like"/>
    <property type="match status" value="1"/>
</dbReference>
<dbReference type="EMBL" id="CP089983">
    <property type="protein sequence ID" value="WXB05903.1"/>
    <property type="molecule type" value="Genomic_DNA"/>
</dbReference>
<dbReference type="InterPro" id="IPR012338">
    <property type="entry name" value="Beta-lactam/transpept-like"/>
</dbReference>
<dbReference type="PANTHER" id="PTHR43319">
    <property type="entry name" value="BETA-LACTAMASE-RELATED"/>
    <property type="match status" value="1"/>
</dbReference>
<gene>
    <name evidence="2" type="ORF">LVJ94_01320</name>
</gene>
<reference evidence="2" key="1">
    <citation type="submission" date="2021-12" db="EMBL/GenBank/DDBJ databases">
        <title>Discovery of the Pendulisporaceae a myxobacterial family with distinct sporulation behavior and unique specialized metabolism.</title>
        <authorList>
            <person name="Garcia R."/>
            <person name="Popoff A."/>
            <person name="Bader C.D."/>
            <person name="Loehr J."/>
            <person name="Walesch S."/>
            <person name="Walt C."/>
            <person name="Boldt J."/>
            <person name="Bunk B."/>
            <person name="Haeckl F.J.F.P.J."/>
            <person name="Gunesch A.P."/>
            <person name="Birkelbach J."/>
            <person name="Nuebel U."/>
            <person name="Pietschmann T."/>
            <person name="Bach T."/>
            <person name="Mueller R."/>
        </authorList>
    </citation>
    <scope>NUCLEOTIDE SEQUENCE</scope>
    <source>
        <strain evidence="2">MSr11367</strain>
    </source>
</reference>
<sequence>MTVHGRPVVDLHAGFIDRGRTRPWQKDTLINLASTSKAILAICVLRLVDRGALELDAPVARYWPEFARAGKESLTVRDVLSHRAGLPAVRAKLSPEALYDWTAMTAALAAEEPWWPPGTQHGYHAMTIGWLAGELVRRVSGRTVGRYLREELALPFDLDLHIGLGPHEEARTADVRATRPEPGRTTFVETVMSEPDSMSGWAFLNPVLCLTPQVLNSHAWRTTELPFANAHGTASSLAHLYGALAHPTGKHGNVLSPSIVDAARTEHAFGYDPVLREVTRYGIGFMLPHEGLACSPNPRAFGHPGAGGYLAFADPEASLGFAYVTSKMSAHTLLDPRAARLSEATYACL</sequence>
<dbReference type="PANTHER" id="PTHR43319:SF3">
    <property type="entry name" value="BETA-LACTAMASE-RELATED DOMAIN-CONTAINING PROTEIN"/>
    <property type="match status" value="1"/>
</dbReference>
<dbReference type="InterPro" id="IPR001466">
    <property type="entry name" value="Beta-lactam-related"/>
</dbReference>
<dbReference type="InterPro" id="IPR052907">
    <property type="entry name" value="Beta-lactamase/esterase"/>
</dbReference>
<dbReference type="Pfam" id="PF00144">
    <property type="entry name" value="Beta-lactamase"/>
    <property type="match status" value="1"/>
</dbReference>